<organism evidence="2 3">
    <name type="scientific">Candidatus Desulfobacillus denitrificans</name>
    <dbReference type="NCBI Taxonomy" id="2608985"/>
    <lineage>
        <taxon>Bacteria</taxon>
        <taxon>Pseudomonadati</taxon>
        <taxon>Pseudomonadota</taxon>
        <taxon>Betaproteobacteria</taxon>
        <taxon>Candidatus Desulfobacillus</taxon>
    </lineage>
</organism>
<evidence type="ECO:0000313" key="3">
    <source>
        <dbReference type="Proteomes" id="UP000662914"/>
    </source>
</evidence>
<dbReference type="CDD" id="cd01822">
    <property type="entry name" value="Lysophospholipase_L1_like"/>
    <property type="match status" value="1"/>
</dbReference>
<dbReference type="SUPFAM" id="SSF52266">
    <property type="entry name" value="SGNH hydrolase"/>
    <property type="match status" value="1"/>
</dbReference>
<accession>A0A809S2Y8</accession>
<dbReference type="Pfam" id="PF13472">
    <property type="entry name" value="Lipase_GDSL_2"/>
    <property type="match status" value="1"/>
</dbReference>
<dbReference type="GO" id="GO:0004622">
    <property type="term" value="F:phosphatidylcholine lysophospholipase activity"/>
    <property type="evidence" value="ECO:0007669"/>
    <property type="project" value="TreeGrafter"/>
</dbReference>
<dbReference type="EMBL" id="AP021857">
    <property type="protein sequence ID" value="BBO19931.1"/>
    <property type="molecule type" value="Genomic_DNA"/>
</dbReference>
<name>A0A809S2Y8_9PROT</name>
<proteinExistence type="predicted"/>
<dbReference type="Gene3D" id="3.40.50.1110">
    <property type="entry name" value="SGNH hydrolase"/>
    <property type="match status" value="1"/>
</dbReference>
<evidence type="ECO:0000259" key="1">
    <source>
        <dbReference type="Pfam" id="PF13472"/>
    </source>
</evidence>
<dbReference type="InterPro" id="IPR036514">
    <property type="entry name" value="SGNH_hydro_sf"/>
</dbReference>
<dbReference type="InterPro" id="IPR013830">
    <property type="entry name" value="SGNH_hydro"/>
</dbReference>
<reference evidence="2" key="1">
    <citation type="journal article" name="DNA Res.">
        <title>The physiological potential of anammox bacteria as revealed by their core genome structure.</title>
        <authorList>
            <person name="Okubo T."/>
            <person name="Toyoda A."/>
            <person name="Fukuhara K."/>
            <person name="Uchiyama I."/>
            <person name="Harigaya Y."/>
            <person name="Kuroiwa M."/>
            <person name="Suzuki T."/>
            <person name="Murakami Y."/>
            <person name="Suwa Y."/>
            <person name="Takami H."/>
        </authorList>
    </citation>
    <scope>NUCLEOTIDE SEQUENCE</scope>
    <source>
        <strain evidence="2">317325-3</strain>
    </source>
</reference>
<dbReference type="PANTHER" id="PTHR30383:SF24">
    <property type="entry name" value="THIOESTERASE 1_PROTEASE 1_LYSOPHOSPHOLIPASE L1"/>
    <property type="match status" value="1"/>
</dbReference>
<dbReference type="AlphaFoldDB" id="A0A809S2Y8"/>
<dbReference type="InterPro" id="IPR008265">
    <property type="entry name" value="Lipase_GDSL_AS"/>
</dbReference>
<gene>
    <name evidence="2" type="ORF">DSYM_06300</name>
</gene>
<feature type="domain" description="SGNH hydrolase-type esterase" evidence="1">
    <location>
        <begin position="9"/>
        <end position="166"/>
    </location>
</feature>
<dbReference type="PROSITE" id="PS01098">
    <property type="entry name" value="LIPASE_GDSL_SER"/>
    <property type="match status" value="1"/>
</dbReference>
<dbReference type="KEGG" id="ddz:DSYM_06300"/>
<dbReference type="GO" id="GO:0006629">
    <property type="term" value="P:lipid metabolic process"/>
    <property type="evidence" value="ECO:0007669"/>
    <property type="project" value="InterPro"/>
</dbReference>
<protein>
    <submittedName>
        <fullName evidence="2">Arylesterase</fullName>
    </submittedName>
</protein>
<sequence length="182" mass="19299">MPPGSVVLALGDSLTAGYGLDPEQAWPALLAARTGWQIVNGGVSGDQTADALARLPALMDAHAPKLVLVTLGGNDMLRKLPEAQTRGNLARILALTGSRGAQPVLLATPRPSVAGVVFQRLSAAPFYAEIARERKVPLIEDAIAEVLSDPDLKLDQLHPNAEGQRVLADKLFDALRKLGYVR</sequence>
<dbReference type="Proteomes" id="UP000662914">
    <property type="component" value="Chromosome"/>
</dbReference>
<dbReference type="PANTHER" id="PTHR30383">
    <property type="entry name" value="THIOESTERASE 1/PROTEASE 1/LYSOPHOSPHOLIPASE L1"/>
    <property type="match status" value="1"/>
</dbReference>
<dbReference type="InterPro" id="IPR051532">
    <property type="entry name" value="Ester_Hydrolysis_Enzymes"/>
</dbReference>
<evidence type="ECO:0000313" key="2">
    <source>
        <dbReference type="EMBL" id="BBO19931.1"/>
    </source>
</evidence>